<dbReference type="InterPro" id="IPR001841">
    <property type="entry name" value="Znf_RING"/>
</dbReference>
<dbReference type="InterPro" id="IPR050143">
    <property type="entry name" value="TRIM/RBCC"/>
</dbReference>
<evidence type="ECO:0000256" key="3">
    <source>
        <dbReference type="PROSITE-ProRule" id="PRU00024"/>
    </source>
</evidence>
<dbReference type="PANTHER" id="PTHR24103">
    <property type="entry name" value="E3 UBIQUITIN-PROTEIN LIGASE TRIM"/>
    <property type="match status" value="1"/>
</dbReference>
<dbReference type="VEuPathDB" id="VectorBase:AALC636_024303"/>
<evidence type="ECO:0000313" key="7">
    <source>
        <dbReference type="EMBL" id="JAC12456.1"/>
    </source>
</evidence>
<dbReference type="EMBL" id="GAPW01001142">
    <property type="protein sequence ID" value="JAC12456.1"/>
    <property type="molecule type" value="mRNA"/>
</dbReference>
<evidence type="ECO:0000256" key="4">
    <source>
        <dbReference type="SAM" id="Coils"/>
    </source>
</evidence>
<feature type="domain" description="RING-type" evidence="5">
    <location>
        <begin position="24"/>
        <end position="62"/>
    </location>
</feature>
<keyword evidence="4" id="KW-0175">Coiled coil</keyword>
<keyword evidence="1 3" id="KW-0863">Zinc-finger</keyword>
<accession>A0A023EU69</accession>
<dbReference type="SUPFAM" id="SSF57845">
    <property type="entry name" value="B-box zinc-binding domain"/>
    <property type="match status" value="1"/>
</dbReference>
<evidence type="ECO:0000259" key="5">
    <source>
        <dbReference type="PROSITE" id="PS50089"/>
    </source>
</evidence>
<proteinExistence type="evidence at transcript level"/>
<reference evidence="7" key="1">
    <citation type="journal article" date="2014" name="PLoS Negl. Trop. Dis.">
        <title>Identification and characterization of seminal fluid proteins in the Asian tiger mosquito, Aedes albopictus.</title>
        <authorList>
            <person name="Boes K.E."/>
            <person name="Ribeiro J.M."/>
            <person name="Wong A."/>
            <person name="Harrington L.C."/>
            <person name="Wolfner M.F."/>
            <person name="Sirot L.K."/>
        </authorList>
    </citation>
    <scope>NUCLEOTIDE SEQUENCE</scope>
    <source>
        <tissue evidence="7">Reproductive organs</tissue>
    </source>
</reference>
<keyword evidence="1 3" id="KW-0479">Metal-binding</keyword>
<sequence length="490" mass="55901">MSDQGSDLSALYFPKELSIADSNCAVCMDDARRPVFCTTCMKMLCFDCMAKCQRENGCGFCRQKVPIEVYNGQRDNFCCIKHSLLLTMICTDCNVCICKLCIGKESEHAQHAFKNIDDIRSDLCKLIGKLKDYSKMVDDVQSILDVGCNIGIGTLQNIHSFGINQSLVKNVRQFLTNIEALKLNELIQNKEDLKKEIEKLMNEIGKSTDQEPQDYYDFNGVTSNLDIASSSSYSMYVTKYNDKHGNVWEIEIFPKHKHFNKPVSYVAIRLALLQGTPGRYEIKVECDQPSIKFQKVIEIRLASRSNIYQVWPNLENPREMVLNVELRPTNNRYHIQCARLYREIVDEPSKKEYVEHIFALKSKDGDFSKIKGKSFITDGTGTIWCLTTHANHNKGTKTISAEIEHFDGAVGRFDFYIKIENHNRCANARDVKCTRNFTFGSIIHVKNILSFPADQLNNIGWPVLKFGIRPSLQSSKVGIMARIFFCLCSQ</sequence>
<protein>
    <submittedName>
        <fullName evidence="7">Putative nuclear pore complex protein</fullName>
    </submittedName>
</protein>
<dbReference type="PROSITE" id="PS50089">
    <property type="entry name" value="ZF_RING_2"/>
    <property type="match status" value="1"/>
</dbReference>
<dbReference type="Gene3D" id="3.30.160.60">
    <property type="entry name" value="Classic Zinc Finger"/>
    <property type="match status" value="1"/>
</dbReference>
<evidence type="ECO:0000256" key="2">
    <source>
        <dbReference type="ARBA" id="ARBA00022833"/>
    </source>
</evidence>
<feature type="coiled-coil region" evidence="4">
    <location>
        <begin position="180"/>
        <end position="210"/>
    </location>
</feature>
<dbReference type="InterPro" id="IPR000315">
    <property type="entry name" value="Znf_B-box"/>
</dbReference>
<feature type="domain" description="B box-type" evidence="6">
    <location>
        <begin position="73"/>
        <end position="116"/>
    </location>
</feature>
<organism evidence="7">
    <name type="scientific">Aedes albopictus</name>
    <name type="common">Asian tiger mosquito</name>
    <name type="synonym">Stegomyia albopicta</name>
    <dbReference type="NCBI Taxonomy" id="7160"/>
    <lineage>
        <taxon>Eukaryota</taxon>
        <taxon>Metazoa</taxon>
        <taxon>Ecdysozoa</taxon>
        <taxon>Arthropoda</taxon>
        <taxon>Hexapoda</taxon>
        <taxon>Insecta</taxon>
        <taxon>Pterygota</taxon>
        <taxon>Neoptera</taxon>
        <taxon>Endopterygota</taxon>
        <taxon>Diptera</taxon>
        <taxon>Nematocera</taxon>
        <taxon>Culicoidea</taxon>
        <taxon>Culicidae</taxon>
        <taxon>Culicinae</taxon>
        <taxon>Aedini</taxon>
        <taxon>Aedes</taxon>
        <taxon>Stegomyia</taxon>
    </lineage>
</organism>
<evidence type="ECO:0000259" key="6">
    <source>
        <dbReference type="PROSITE" id="PS50119"/>
    </source>
</evidence>
<evidence type="ECO:0000256" key="1">
    <source>
        <dbReference type="ARBA" id="ARBA00022771"/>
    </source>
</evidence>
<dbReference type="GO" id="GO:0008270">
    <property type="term" value="F:zinc ion binding"/>
    <property type="evidence" value="ECO:0007669"/>
    <property type="project" value="UniProtKB-KW"/>
</dbReference>
<dbReference type="AlphaFoldDB" id="A0A023EU69"/>
<dbReference type="VEuPathDB" id="VectorBase:AALFPA_070574"/>
<keyword evidence="2" id="KW-0862">Zinc</keyword>
<dbReference type="PROSITE" id="PS50119">
    <property type="entry name" value="ZF_BBOX"/>
    <property type="match status" value="1"/>
</dbReference>
<name>A0A023EU69_AEDAL</name>